<dbReference type="RefSeq" id="WP_315908956.1">
    <property type="nucleotide sequence ID" value="NZ_JAOPKC010000008.1"/>
</dbReference>
<dbReference type="PANTHER" id="PTHR34236">
    <property type="entry name" value="DIMETHYL SULFOXIDE REDUCTASE TRANSCRIPTIONAL ACTIVATOR"/>
    <property type="match status" value="1"/>
</dbReference>
<organism evidence="7 9">
    <name type="scientific">Halapricum hydrolyticum</name>
    <dbReference type="NCBI Taxonomy" id="2979991"/>
    <lineage>
        <taxon>Archaea</taxon>
        <taxon>Methanobacteriati</taxon>
        <taxon>Methanobacteriota</taxon>
        <taxon>Stenosarchaea group</taxon>
        <taxon>Halobacteria</taxon>
        <taxon>Halobacteriales</taxon>
        <taxon>Haloarculaceae</taxon>
        <taxon>Halapricum</taxon>
    </lineage>
</organism>
<dbReference type="Proteomes" id="UP001209746">
    <property type="component" value="Unassembled WGS sequence"/>
</dbReference>
<keyword evidence="1" id="KW-0805">Transcription regulation</keyword>
<dbReference type="InterPro" id="IPR007050">
    <property type="entry name" value="HTH_bacterioopsin"/>
</dbReference>
<proteinExistence type="predicted"/>
<evidence type="ECO:0000313" key="8">
    <source>
        <dbReference type="Proteomes" id="UP001208186"/>
    </source>
</evidence>
<comment type="caution">
    <text evidence="7">The sequence shown here is derived from an EMBL/GenBank/DDBJ whole genome shotgun (WGS) entry which is preliminary data.</text>
</comment>
<keyword evidence="8" id="KW-1185">Reference proteome</keyword>
<evidence type="ECO:0000256" key="1">
    <source>
        <dbReference type="ARBA" id="ARBA00023015"/>
    </source>
</evidence>
<feature type="domain" description="HTH bat-type" evidence="4">
    <location>
        <begin position="155"/>
        <end position="205"/>
    </location>
</feature>
<feature type="region of interest" description="Disordered" evidence="3">
    <location>
        <begin position="206"/>
        <end position="226"/>
    </location>
</feature>
<dbReference type="AlphaFoldDB" id="A0AAE3LIJ7"/>
<keyword evidence="2" id="KW-0804">Transcription</keyword>
<evidence type="ECO:0000256" key="2">
    <source>
        <dbReference type="ARBA" id="ARBA00023163"/>
    </source>
</evidence>
<dbReference type="InterPro" id="IPR031803">
    <property type="entry name" value="BAT_GAF/HTH-assoc"/>
</dbReference>
<dbReference type="PANTHER" id="PTHR34236:SF1">
    <property type="entry name" value="DIMETHYL SULFOXIDE REDUCTASE TRANSCRIPTIONAL ACTIVATOR"/>
    <property type="match status" value="1"/>
</dbReference>
<evidence type="ECO:0000313" key="7">
    <source>
        <dbReference type="EMBL" id="MCU4726363.1"/>
    </source>
</evidence>
<dbReference type="Proteomes" id="UP001208186">
    <property type="component" value="Unassembled WGS sequence"/>
</dbReference>
<evidence type="ECO:0000259" key="4">
    <source>
        <dbReference type="Pfam" id="PF04967"/>
    </source>
</evidence>
<accession>A0AAE3LIJ7</accession>
<evidence type="ECO:0000313" key="9">
    <source>
        <dbReference type="Proteomes" id="UP001209746"/>
    </source>
</evidence>
<feature type="domain" description="Bacterioopsin transcriptional activator GAF and HTH associated" evidence="5">
    <location>
        <begin position="5"/>
        <end position="134"/>
    </location>
</feature>
<dbReference type="EMBL" id="JAOPKC010000008">
    <property type="protein sequence ID" value="MCU4718196.1"/>
    <property type="molecule type" value="Genomic_DNA"/>
</dbReference>
<dbReference type="Pfam" id="PF15915">
    <property type="entry name" value="BAT"/>
    <property type="match status" value="1"/>
</dbReference>
<sequence length="226" mass="25404">MSVVLELSVPGSELSFGPVLNTISEIRIRFDRIVPVGTGSFSYVWVNVPDRDAFEEAMRRHSVAESFAFLQQEGGEFLYRVDWRSEVDPFLRCLGEIAVAVLRASGTANRWHFVLRFDTHDDASCFQRRCSERDVSIDIERVLSDSAGEHSGELLTPCQRQTIALALERGYFDVPRQTTIVELAEELGISDQAASARLRRATKRLGQQALSNATEPDTPQSRITRL</sequence>
<name>A0AAE3LIJ7_9EURY</name>
<dbReference type="InterPro" id="IPR013324">
    <property type="entry name" value="RNA_pol_sigma_r3/r4-like"/>
</dbReference>
<reference evidence="7" key="1">
    <citation type="submission" date="2023-02" db="EMBL/GenBank/DDBJ databases">
        <title>Enrichment on poylsaccharides allowed isolation of novel metabolic and taxonomic groups of Haloarchaea.</title>
        <authorList>
            <person name="Sorokin D.Y."/>
            <person name="Elcheninov A.G."/>
            <person name="Khizhniak T.V."/>
            <person name="Kolganova T.V."/>
            <person name="Kublanov I.V."/>
        </authorList>
    </citation>
    <scope>NUCLEOTIDE SEQUENCE</scope>
    <source>
        <strain evidence="6 8">HArc-curdl5-1</strain>
        <strain evidence="7">HArc-curdl7</strain>
    </source>
</reference>
<evidence type="ECO:0000256" key="3">
    <source>
        <dbReference type="SAM" id="MobiDB-lite"/>
    </source>
</evidence>
<evidence type="ECO:0000313" key="6">
    <source>
        <dbReference type="EMBL" id="MCU4718196.1"/>
    </source>
</evidence>
<protein>
    <submittedName>
        <fullName evidence="7">Helix-turn-helix domain-containing protein</fullName>
    </submittedName>
</protein>
<dbReference type="EMBL" id="JAOPKD010000003">
    <property type="protein sequence ID" value="MCU4726363.1"/>
    <property type="molecule type" value="Genomic_DNA"/>
</dbReference>
<dbReference type="SUPFAM" id="SSF88659">
    <property type="entry name" value="Sigma3 and sigma4 domains of RNA polymerase sigma factors"/>
    <property type="match status" value="1"/>
</dbReference>
<feature type="compositionally biased region" description="Polar residues" evidence="3">
    <location>
        <begin position="208"/>
        <end position="226"/>
    </location>
</feature>
<gene>
    <name evidence="7" type="ORF">OB914_05190</name>
    <name evidence="6" type="ORF">OB916_08985</name>
</gene>
<evidence type="ECO:0000259" key="5">
    <source>
        <dbReference type="Pfam" id="PF15915"/>
    </source>
</evidence>
<dbReference type="Pfam" id="PF04967">
    <property type="entry name" value="HTH_10"/>
    <property type="match status" value="1"/>
</dbReference>